<dbReference type="PANTHER" id="PTHR32196">
    <property type="entry name" value="ABC TRANSPORTER PERMEASE PROTEIN YPHD-RELATED-RELATED"/>
    <property type="match status" value="1"/>
</dbReference>
<keyword evidence="4" id="KW-0997">Cell inner membrane</keyword>
<feature type="transmembrane region" description="Helical" evidence="8">
    <location>
        <begin position="92"/>
        <end position="111"/>
    </location>
</feature>
<protein>
    <submittedName>
        <fullName evidence="9">Ribose transport system permease protein</fullName>
    </submittedName>
</protein>
<evidence type="ECO:0000313" key="10">
    <source>
        <dbReference type="Proteomes" id="UP001242480"/>
    </source>
</evidence>
<evidence type="ECO:0000256" key="7">
    <source>
        <dbReference type="ARBA" id="ARBA00023136"/>
    </source>
</evidence>
<comment type="subcellular location">
    <subcellularLocation>
        <location evidence="1">Cell membrane</location>
        <topology evidence="1">Multi-pass membrane protein</topology>
    </subcellularLocation>
</comment>
<dbReference type="RefSeq" id="WP_307277937.1">
    <property type="nucleotide sequence ID" value="NZ_JAUSVX010000010.1"/>
</dbReference>
<evidence type="ECO:0000256" key="5">
    <source>
        <dbReference type="ARBA" id="ARBA00022692"/>
    </source>
</evidence>
<feature type="transmembrane region" description="Helical" evidence="8">
    <location>
        <begin position="12"/>
        <end position="30"/>
    </location>
</feature>
<evidence type="ECO:0000256" key="6">
    <source>
        <dbReference type="ARBA" id="ARBA00022989"/>
    </source>
</evidence>
<evidence type="ECO:0000256" key="3">
    <source>
        <dbReference type="ARBA" id="ARBA00022475"/>
    </source>
</evidence>
<accession>A0ABU0JCE3</accession>
<dbReference type="InterPro" id="IPR001851">
    <property type="entry name" value="ABC_transp_permease"/>
</dbReference>
<feature type="transmembrane region" description="Helical" evidence="8">
    <location>
        <begin position="158"/>
        <end position="177"/>
    </location>
</feature>
<keyword evidence="2" id="KW-0813">Transport</keyword>
<name>A0ABU0JCE3_9HYPH</name>
<comment type="caution">
    <text evidence="9">The sequence shown here is derived from an EMBL/GenBank/DDBJ whole genome shotgun (WGS) entry which is preliminary data.</text>
</comment>
<keyword evidence="3" id="KW-1003">Cell membrane</keyword>
<reference evidence="9 10" key="1">
    <citation type="submission" date="2023-07" db="EMBL/GenBank/DDBJ databases">
        <title>Genomic Encyclopedia of Type Strains, Phase IV (KMG-IV): sequencing the most valuable type-strain genomes for metagenomic binning, comparative biology and taxonomic classification.</title>
        <authorList>
            <person name="Goeker M."/>
        </authorList>
    </citation>
    <scope>NUCLEOTIDE SEQUENCE [LARGE SCALE GENOMIC DNA]</scope>
    <source>
        <strain evidence="9 10">DSM 19619</strain>
    </source>
</reference>
<dbReference type="CDD" id="cd06579">
    <property type="entry name" value="TM_PBP1_transp_AraH_like"/>
    <property type="match status" value="1"/>
</dbReference>
<dbReference type="PANTHER" id="PTHR32196:SF21">
    <property type="entry name" value="ABC TRANSPORTER PERMEASE PROTEIN YPHD-RELATED"/>
    <property type="match status" value="1"/>
</dbReference>
<feature type="transmembrane region" description="Helical" evidence="8">
    <location>
        <begin position="118"/>
        <end position="138"/>
    </location>
</feature>
<sequence length="314" mass="32541">MTTTRLRLSWALEAALPAVALIALFAAIFWQQPRAMSYFGVNLLLNLAVPIIFATIAQMLIIAVNDLDLSIGPFVSLVACIGATLLPTAPVLGVAALAAAVAGYALIGALIEWRKLPSIVVTLGLSFAWLGLAIMLLPTPGGAAPGWLKAAMQVKPPFVPLPIWVAAAAALVAYLLVMRSTFGVLIRGAGGNARSVQRAGWSLLRIRVIVYALAGLFGVVSGLSLLGLTTSGDANIASRYTLISIAAVILGGASFIGGRVSPVGAVLGAMTLTLASSFLTFLRISPDWQIGAQGLILILVLALRALIQQVARTA</sequence>
<dbReference type="EMBL" id="JAUSVX010000010">
    <property type="protein sequence ID" value="MDQ0471954.1"/>
    <property type="molecule type" value="Genomic_DNA"/>
</dbReference>
<keyword evidence="7 8" id="KW-0472">Membrane</keyword>
<feature type="transmembrane region" description="Helical" evidence="8">
    <location>
        <begin position="240"/>
        <end position="258"/>
    </location>
</feature>
<proteinExistence type="predicted"/>
<evidence type="ECO:0000313" key="9">
    <source>
        <dbReference type="EMBL" id="MDQ0471954.1"/>
    </source>
</evidence>
<feature type="transmembrane region" description="Helical" evidence="8">
    <location>
        <begin position="208"/>
        <end position="228"/>
    </location>
</feature>
<dbReference type="Pfam" id="PF02653">
    <property type="entry name" value="BPD_transp_2"/>
    <property type="match status" value="1"/>
</dbReference>
<keyword evidence="10" id="KW-1185">Reference proteome</keyword>
<evidence type="ECO:0000256" key="2">
    <source>
        <dbReference type="ARBA" id="ARBA00022448"/>
    </source>
</evidence>
<feature type="transmembrane region" description="Helical" evidence="8">
    <location>
        <begin position="265"/>
        <end position="284"/>
    </location>
</feature>
<feature type="transmembrane region" description="Helical" evidence="8">
    <location>
        <begin position="290"/>
        <end position="307"/>
    </location>
</feature>
<keyword evidence="6 8" id="KW-1133">Transmembrane helix</keyword>
<evidence type="ECO:0000256" key="1">
    <source>
        <dbReference type="ARBA" id="ARBA00004651"/>
    </source>
</evidence>
<keyword evidence="5 8" id="KW-0812">Transmembrane</keyword>
<organism evidence="9 10">
    <name type="scientific">Labrys wisconsinensis</name>
    <dbReference type="NCBI Taxonomy" id="425677"/>
    <lineage>
        <taxon>Bacteria</taxon>
        <taxon>Pseudomonadati</taxon>
        <taxon>Pseudomonadota</taxon>
        <taxon>Alphaproteobacteria</taxon>
        <taxon>Hyphomicrobiales</taxon>
        <taxon>Xanthobacteraceae</taxon>
        <taxon>Labrys</taxon>
    </lineage>
</organism>
<feature type="transmembrane region" description="Helical" evidence="8">
    <location>
        <begin position="36"/>
        <end position="57"/>
    </location>
</feature>
<dbReference type="Proteomes" id="UP001242480">
    <property type="component" value="Unassembled WGS sequence"/>
</dbReference>
<gene>
    <name evidence="9" type="ORF">QO011_004981</name>
</gene>
<evidence type="ECO:0000256" key="8">
    <source>
        <dbReference type="SAM" id="Phobius"/>
    </source>
</evidence>
<evidence type="ECO:0000256" key="4">
    <source>
        <dbReference type="ARBA" id="ARBA00022519"/>
    </source>
</evidence>